<name>A0ABN7X068_GIGMA</name>
<feature type="non-terminal residue" evidence="1">
    <location>
        <position position="1"/>
    </location>
</feature>
<evidence type="ECO:0000313" key="2">
    <source>
        <dbReference type="Proteomes" id="UP000789901"/>
    </source>
</evidence>
<dbReference type="Proteomes" id="UP000789901">
    <property type="component" value="Unassembled WGS sequence"/>
</dbReference>
<comment type="caution">
    <text evidence="1">The sequence shown here is derived from an EMBL/GenBank/DDBJ whole genome shotgun (WGS) entry which is preliminary data.</text>
</comment>
<dbReference type="EMBL" id="CAJVQB010072713">
    <property type="protein sequence ID" value="CAG8843526.1"/>
    <property type="molecule type" value="Genomic_DNA"/>
</dbReference>
<evidence type="ECO:0000313" key="1">
    <source>
        <dbReference type="EMBL" id="CAG8843526.1"/>
    </source>
</evidence>
<protein>
    <submittedName>
        <fullName evidence="1">22618_t:CDS:1</fullName>
    </submittedName>
</protein>
<proteinExistence type="predicted"/>
<organism evidence="1 2">
    <name type="scientific">Gigaspora margarita</name>
    <dbReference type="NCBI Taxonomy" id="4874"/>
    <lineage>
        <taxon>Eukaryota</taxon>
        <taxon>Fungi</taxon>
        <taxon>Fungi incertae sedis</taxon>
        <taxon>Mucoromycota</taxon>
        <taxon>Glomeromycotina</taxon>
        <taxon>Glomeromycetes</taxon>
        <taxon>Diversisporales</taxon>
        <taxon>Gigasporaceae</taxon>
        <taxon>Gigaspora</taxon>
    </lineage>
</organism>
<reference evidence="1 2" key="1">
    <citation type="submission" date="2021-06" db="EMBL/GenBank/DDBJ databases">
        <authorList>
            <person name="Kallberg Y."/>
            <person name="Tangrot J."/>
            <person name="Rosling A."/>
        </authorList>
    </citation>
    <scope>NUCLEOTIDE SEQUENCE [LARGE SCALE GENOMIC DNA]</scope>
    <source>
        <strain evidence="1 2">120-4 pot B 10/14</strain>
    </source>
</reference>
<gene>
    <name evidence="1" type="ORF">GMARGA_LOCUS36589</name>
</gene>
<sequence length="131" mass="15673">KEKFQQILENKCKEYRYDPVQEYCKICKRDDFDENGDYNPCCHFKEKIDFVKVFEFAKFSKEYCNKYEDHYANISRHDELLRLKALPHVINSGIIPLISDKIRQIPGKICITQGKIQLYFQAKISMNSHKK</sequence>
<accession>A0ABN7X068</accession>
<keyword evidence="2" id="KW-1185">Reference proteome</keyword>